<evidence type="ECO:0000256" key="6">
    <source>
        <dbReference type="ARBA" id="ARBA00022989"/>
    </source>
</evidence>
<keyword evidence="7 8" id="KW-0472">Membrane</keyword>
<feature type="transmembrane region" description="Helical" evidence="9">
    <location>
        <begin position="55"/>
        <end position="72"/>
    </location>
</feature>
<evidence type="ECO:0000256" key="9">
    <source>
        <dbReference type="SAM" id="Phobius"/>
    </source>
</evidence>
<organism evidence="10 11">
    <name type="scientific">Sulfitobacter sabulilitoris</name>
    <dbReference type="NCBI Taxonomy" id="2562655"/>
    <lineage>
        <taxon>Bacteria</taxon>
        <taxon>Pseudomonadati</taxon>
        <taxon>Pseudomonadota</taxon>
        <taxon>Alphaproteobacteria</taxon>
        <taxon>Rhodobacterales</taxon>
        <taxon>Roseobacteraceae</taxon>
        <taxon>Sulfitobacter</taxon>
    </lineage>
</organism>
<evidence type="ECO:0000256" key="4">
    <source>
        <dbReference type="ARBA" id="ARBA00022475"/>
    </source>
</evidence>
<evidence type="ECO:0000313" key="10">
    <source>
        <dbReference type="EMBL" id="TMM51867.1"/>
    </source>
</evidence>
<dbReference type="PANTHER" id="PTHR34295:SF4">
    <property type="entry name" value="BIOTIN TRANSPORTER BIOY-RELATED"/>
    <property type="match status" value="1"/>
</dbReference>
<keyword evidence="6 9" id="KW-1133">Transmembrane helix</keyword>
<dbReference type="Pfam" id="PF02632">
    <property type="entry name" value="BioY"/>
    <property type="match status" value="1"/>
</dbReference>
<sequence>MDTRDTVFIALFAAIVAALAVFPPITLPVIAVPITAQSLGVMLAGGVLGARRGALALVLFLGLVAIGLPLLPGGRGGFGVFLGPTGGFLLGWIVAAFVIGDLTERFWTRLNFAVAFAICFVGGVVVLYAIGVPWVAAVADIPLGTALTGSLPFVPGDLVKCAIAAGVIVMAKRSYPIIAQR</sequence>
<keyword evidence="11" id="KW-1185">Reference proteome</keyword>
<keyword evidence="3 8" id="KW-0813">Transport</keyword>
<feature type="transmembrane region" description="Helical" evidence="9">
    <location>
        <begin position="30"/>
        <end position="48"/>
    </location>
</feature>
<keyword evidence="4 8" id="KW-1003">Cell membrane</keyword>
<name>A0A5S3PDD5_9RHOB</name>
<evidence type="ECO:0000256" key="8">
    <source>
        <dbReference type="PIRNR" id="PIRNR016661"/>
    </source>
</evidence>
<accession>A0A5S3PDD5</accession>
<comment type="similarity">
    <text evidence="2 8">Belongs to the BioY family.</text>
</comment>
<gene>
    <name evidence="10" type="ORF">FDT80_14105</name>
</gene>
<evidence type="ECO:0000256" key="1">
    <source>
        <dbReference type="ARBA" id="ARBA00004651"/>
    </source>
</evidence>
<dbReference type="PIRSF" id="PIRSF016661">
    <property type="entry name" value="BioY"/>
    <property type="match status" value="1"/>
</dbReference>
<feature type="transmembrane region" description="Helical" evidence="9">
    <location>
        <begin position="112"/>
        <end position="131"/>
    </location>
</feature>
<dbReference type="EMBL" id="VANS01000003">
    <property type="protein sequence ID" value="TMM51867.1"/>
    <property type="molecule type" value="Genomic_DNA"/>
</dbReference>
<evidence type="ECO:0000256" key="3">
    <source>
        <dbReference type="ARBA" id="ARBA00022448"/>
    </source>
</evidence>
<dbReference type="OrthoDB" id="9803495at2"/>
<reference evidence="10 11" key="1">
    <citation type="submission" date="2019-05" db="EMBL/GenBank/DDBJ databases">
        <title>Sulfitobacter sabulilitoris sp. nov., isolated from a marine sand.</title>
        <authorList>
            <person name="Yoon J.-H."/>
        </authorList>
    </citation>
    <scope>NUCLEOTIDE SEQUENCE [LARGE SCALE GENOMIC DNA]</scope>
    <source>
        <strain evidence="10 11">HSMS-29</strain>
    </source>
</reference>
<dbReference type="Proteomes" id="UP000309550">
    <property type="component" value="Unassembled WGS sequence"/>
</dbReference>
<dbReference type="InterPro" id="IPR003784">
    <property type="entry name" value="BioY"/>
</dbReference>
<evidence type="ECO:0000256" key="2">
    <source>
        <dbReference type="ARBA" id="ARBA00010692"/>
    </source>
</evidence>
<dbReference type="GO" id="GO:0015225">
    <property type="term" value="F:biotin transmembrane transporter activity"/>
    <property type="evidence" value="ECO:0007669"/>
    <property type="project" value="UniProtKB-UniRule"/>
</dbReference>
<dbReference type="PANTHER" id="PTHR34295">
    <property type="entry name" value="BIOTIN TRANSPORTER BIOY"/>
    <property type="match status" value="1"/>
</dbReference>
<proteinExistence type="inferred from homology"/>
<dbReference type="GO" id="GO:0005886">
    <property type="term" value="C:plasma membrane"/>
    <property type="evidence" value="ECO:0007669"/>
    <property type="project" value="UniProtKB-SubCell"/>
</dbReference>
<feature type="transmembrane region" description="Helical" evidence="9">
    <location>
        <begin position="151"/>
        <end position="171"/>
    </location>
</feature>
<comment type="subcellular location">
    <subcellularLocation>
        <location evidence="1 8">Cell membrane</location>
        <topology evidence="1 8">Multi-pass membrane protein</topology>
    </subcellularLocation>
</comment>
<evidence type="ECO:0000256" key="7">
    <source>
        <dbReference type="ARBA" id="ARBA00023136"/>
    </source>
</evidence>
<evidence type="ECO:0000313" key="11">
    <source>
        <dbReference type="Proteomes" id="UP000309550"/>
    </source>
</evidence>
<comment type="caution">
    <text evidence="10">The sequence shown here is derived from an EMBL/GenBank/DDBJ whole genome shotgun (WGS) entry which is preliminary data.</text>
</comment>
<evidence type="ECO:0000256" key="5">
    <source>
        <dbReference type="ARBA" id="ARBA00022692"/>
    </source>
</evidence>
<dbReference type="AlphaFoldDB" id="A0A5S3PDD5"/>
<protein>
    <recommendedName>
        <fullName evidence="8">Biotin transporter</fullName>
    </recommendedName>
</protein>
<feature type="transmembrane region" description="Helical" evidence="9">
    <location>
        <begin position="78"/>
        <end position="100"/>
    </location>
</feature>
<dbReference type="RefSeq" id="WP_138662937.1">
    <property type="nucleotide sequence ID" value="NZ_VANS01000003.1"/>
</dbReference>
<dbReference type="Gene3D" id="1.10.1760.20">
    <property type="match status" value="1"/>
</dbReference>
<keyword evidence="5 9" id="KW-0812">Transmembrane</keyword>